<dbReference type="OrthoDB" id="9792085at2"/>
<feature type="domain" description="GFO/IDH/MocA-like oxidoreductase" evidence="4">
    <location>
        <begin position="143"/>
        <end position="290"/>
    </location>
</feature>
<dbReference type="Pfam" id="PF01408">
    <property type="entry name" value="GFO_IDH_MocA"/>
    <property type="match status" value="1"/>
</dbReference>
<evidence type="ECO:0000256" key="1">
    <source>
        <dbReference type="ARBA" id="ARBA00023002"/>
    </source>
</evidence>
<proteinExistence type="predicted"/>
<gene>
    <name evidence="5" type="ORF">SAMN05216555_10356</name>
</gene>
<dbReference type="STRING" id="1045773.SAMN05216555_10356"/>
<reference evidence="6" key="1">
    <citation type="submission" date="2016-10" db="EMBL/GenBank/DDBJ databases">
        <authorList>
            <person name="Varghese N."/>
            <person name="Submissions S."/>
        </authorList>
    </citation>
    <scope>NUCLEOTIDE SEQUENCE [LARGE SCALE GENOMIC DNA]</scope>
    <source>
        <strain evidence="6">CGMCC 1.10783</strain>
    </source>
</reference>
<dbReference type="SUPFAM" id="SSF55347">
    <property type="entry name" value="Glyceraldehyde-3-phosphate dehydrogenase-like, C-terminal domain"/>
    <property type="match status" value="1"/>
</dbReference>
<evidence type="ECO:0000259" key="3">
    <source>
        <dbReference type="Pfam" id="PF01408"/>
    </source>
</evidence>
<dbReference type="PANTHER" id="PTHR43818:SF11">
    <property type="entry name" value="BCDNA.GH03377"/>
    <property type="match status" value="1"/>
</dbReference>
<dbReference type="SUPFAM" id="SSF51735">
    <property type="entry name" value="NAD(P)-binding Rossmann-fold domains"/>
    <property type="match status" value="1"/>
</dbReference>
<keyword evidence="2" id="KW-0520">NAD</keyword>
<protein>
    <submittedName>
        <fullName evidence="5">Predicted dehydrogenase</fullName>
    </submittedName>
</protein>
<dbReference type="Gene3D" id="3.40.50.720">
    <property type="entry name" value="NAD(P)-binding Rossmann-like Domain"/>
    <property type="match status" value="1"/>
</dbReference>
<dbReference type="InterPro" id="IPR000683">
    <property type="entry name" value="Gfo/Idh/MocA-like_OxRdtase_N"/>
</dbReference>
<name>A0A1G8LG74_9MICC</name>
<dbReference type="AlphaFoldDB" id="A0A1G8LG74"/>
<dbReference type="Gene3D" id="3.30.360.10">
    <property type="entry name" value="Dihydrodipicolinate Reductase, domain 2"/>
    <property type="match status" value="1"/>
</dbReference>
<dbReference type="GO" id="GO:0016491">
    <property type="term" value="F:oxidoreductase activity"/>
    <property type="evidence" value="ECO:0007669"/>
    <property type="project" value="UniProtKB-KW"/>
</dbReference>
<dbReference type="Proteomes" id="UP000182130">
    <property type="component" value="Unassembled WGS sequence"/>
</dbReference>
<keyword evidence="6" id="KW-1185">Reference proteome</keyword>
<dbReference type="InterPro" id="IPR036291">
    <property type="entry name" value="NAD(P)-bd_dom_sf"/>
</dbReference>
<dbReference type="InterPro" id="IPR050463">
    <property type="entry name" value="Gfo/Idh/MocA_oxidrdct_glycsds"/>
</dbReference>
<organism evidence="5 6">
    <name type="scientific">Arthrobacter cupressi</name>
    <dbReference type="NCBI Taxonomy" id="1045773"/>
    <lineage>
        <taxon>Bacteria</taxon>
        <taxon>Bacillati</taxon>
        <taxon>Actinomycetota</taxon>
        <taxon>Actinomycetes</taxon>
        <taxon>Micrococcales</taxon>
        <taxon>Micrococcaceae</taxon>
        <taxon>Arthrobacter</taxon>
    </lineage>
</organism>
<dbReference type="RefSeq" id="WP_074587312.1">
    <property type="nucleotide sequence ID" value="NZ_FNEI01000003.1"/>
</dbReference>
<dbReference type="InterPro" id="IPR055170">
    <property type="entry name" value="GFO_IDH_MocA-like_dom"/>
</dbReference>
<dbReference type="PANTHER" id="PTHR43818">
    <property type="entry name" value="BCDNA.GH03377"/>
    <property type="match status" value="1"/>
</dbReference>
<evidence type="ECO:0000256" key="2">
    <source>
        <dbReference type="ARBA" id="ARBA00023027"/>
    </source>
</evidence>
<dbReference type="GO" id="GO:0000166">
    <property type="term" value="F:nucleotide binding"/>
    <property type="evidence" value="ECO:0007669"/>
    <property type="project" value="InterPro"/>
</dbReference>
<evidence type="ECO:0000313" key="6">
    <source>
        <dbReference type="Proteomes" id="UP000182130"/>
    </source>
</evidence>
<dbReference type="Pfam" id="PF22725">
    <property type="entry name" value="GFO_IDH_MocA_C3"/>
    <property type="match status" value="1"/>
</dbReference>
<evidence type="ECO:0000313" key="5">
    <source>
        <dbReference type="EMBL" id="SDI54674.1"/>
    </source>
</evidence>
<dbReference type="EMBL" id="FNEI01000003">
    <property type="protein sequence ID" value="SDI54674.1"/>
    <property type="molecule type" value="Genomic_DNA"/>
</dbReference>
<feature type="domain" description="Gfo/Idh/MocA-like oxidoreductase N-terminal" evidence="3">
    <location>
        <begin position="8"/>
        <end position="134"/>
    </location>
</feature>
<sequence>MEHQNRIGVGLISVGWMGRLHSRAYLATKQFFPELPRHPELVIAADPDDAGRHHAEDALGYKETATDYRKVLENPDVDVVSICSPNFLHHEIALATIEAGKHFWIEKPMGRSARESREIAQGAEAAGLITSVGFNYRHAPAIAEARRLIRSGALGRITNVQIRLLTSYASDPNQVFTWRYEQARAGSGVLGDILSHGFDLAQFLVGRIASVNAVTETFIKDRPLPAGNSSNSFNTGEASDVTREVENEDYTAMLARFEGGAIGMFETTRVAIGPHAEYIVEVYGSEGSLRWNFERMNQLEVATDRSGYRTIMTPPSFGEFGRFQPGPGPGIGFNDLKTIEAALFLRSVAEGRQLGPSVADGWSASELVDAALRSADSCAWVEIPEVSGTTTYQA</sequence>
<evidence type="ECO:0000259" key="4">
    <source>
        <dbReference type="Pfam" id="PF22725"/>
    </source>
</evidence>
<accession>A0A1G8LG74</accession>
<keyword evidence="1" id="KW-0560">Oxidoreductase</keyword>